<protein>
    <recommendedName>
        <fullName evidence="4">G protein-coupled receptor</fullName>
    </recommendedName>
</protein>
<dbReference type="InterPro" id="IPR040128">
    <property type="entry name" value="T25E4.2-like"/>
</dbReference>
<reference evidence="2" key="1">
    <citation type="submission" date="2023-10" db="EMBL/GenBank/DDBJ databases">
        <title>Genome assembly of Pristionchus species.</title>
        <authorList>
            <person name="Yoshida K."/>
            <person name="Sommer R.J."/>
        </authorList>
    </citation>
    <scope>NUCLEOTIDE SEQUENCE</scope>
    <source>
        <strain evidence="2">RS5133</strain>
    </source>
</reference>
<feature type="transmembrane region" description="Helical" evidence="1">
    <location>
        <begin position="198"/>
        <end position="221"/>
    </location>
</feature>
<gene>
    <name evidence="2" type="ORF">PFISCL1PPCAC_18785</name>
</gene>
<comment type="caution">
    <text evidence="2">The sequence shown here is derived from an EMBL/GenBank/DDBJ whole genome shotgun (WGS) entry which is preliminary data.</text>
</comment>
<sequence length="262" mass="29159">MGGDVLRVGFARNSPEANWNCPRFPTLTPRLNSCPLSGLCAELIGYFAEIANMTIVPTVIDSIPDGVEWGSKQKDGSWSGAFGYVYNNSVDTVCLLAQKNEIRVRDFLFTRVIYQSPIGLVSRELIETMPPNLWSPYQVLSIQVWMATLAGWIFLALTLTFIEATEAGTTIEEILAIVAWRSLRIQMMQASYNDSFSFHYGANIIALLYSLTAILVVANLYGSNTIATIMKVRSFHRFNSIEEASRMMASGQMTLLDVKPSM</sequence>
<accession>A0AAV5W9V0</accession>
<feature type="transmembrane region" description="Helical" evidence="1">
    <location>
        <begin position="142"/>
        <end position="162"/>
    </location>
</feature>
<organism evidence="2 3">
    <name type="scientific">Pristionchus fissidentatus</name>
    <dbReference type="NCBI Taxonomy" id="1538716"/>
    <lineage>
        <taxon>Eukaryota</taxon>
        <taxon>Metazoa</taxon>
        <taxon>Ecdysozoa</taxon>
        <taxon>Nematoda</taxon>
        <taxon>Chromadorea</taxon>
        <taxon>Rhabditida</taxon>
        <taxon>Rhabditina</taxon>
        <taxon>Diplogasteromorpha</taxon>
        <taxon>Diplogasteroidea</taxon>
        <taxon>Neodiplogasteridae</taxon>
        <taxon>Pristionchus</taxon>
    </lineage>
</organism>
<dbReference type="Gene3D" id="3.40.190.10">
    <property type="entry name" value="Periplasmic binding protein-like II"/>
    <property type="match status" value="1"/>
</dbReference>
<evidence type="ECO:0000256" key="1">
    <source>
        <dbReference type="SAM" id="Phobius"/>
    </source>
</evidence>
<keyword evidence="1" id="KW-1133">Transmembrane helix</keyword>
<dbReference type="SUPFAM" id="SSF53850">
    <property type="entry name" value="Periplasmic binding protein-like II"/>
    <property type="match status" value="1"/>
</dbReference>
<evidence type="ECO:0000313" key="2">
    <source>
        <dbReference type="EMBL" id="GMT27488.1"/>
    </source>
</evidence>
<dbReference type="Proteomes" id="UP001432322">
    <property type="component" value="Unassembled WGS sequence"/>
</dbReference>
<dbReference type="PANTHER" id="PTHR22714:SF7">
    <property type="entry name" value="SOLUTE-BINDING PROTEIN FAMILY 3_N-TERMINAL DOMAIN-CONTAINING PROTEIN"/>
    <property type="match status" value="1"/>
</dbReference>
<keyword evidence="1" id="KW-0812">Transmembrane</keyword>
<dbReference type="EMBL" id="BTSY01000005">
    <property type="protein sequence ID" value="GMT27488.1"/>
    <property type="molecule type" value="Genomic_DNA"/>
</dbReference>
<dbReference type="AlphaFoldDB" id="A0AAV5W9V0"/>
<proteinExistence type="predicted"/>
<evidence type="ECO:0000313" key="3">
    <source>
        <dbReference type="Proteomes" id="UP001432322"/>
    </source>
</evidence>
<evidence type="ECO:0008006" key="4">
    <source>
        <dbReference type="Google" id="ProtNLM"/>
    </source>
</evidence>
<feature type="non-terminal residue" evidence="2">
    <location>
        <position position="262"/>
    </location>
</feature>
<keyword evidence="3" id="KW-1185">Reference proteome</keyword>
<dbReference type="PANTHER" id="PTHR22714">
    <property type="entry name" value="PROTEIN CBG02446-RELATED"/>
    <property type="match status" value="1"/>
</dbReference>
<name>A0AAV5W9V0_9BILA</name>
<keyword evidence="1" id="KW-0472">Membrane</keyword>